<evidence type="ECO:0000313" key="2">
    <source>
        <dbReference type="EMBL" id="KAJ1119622.1"/>
    </source>
</evidence>
<dbReference type="Proteomes" id="UP001066276">
    <property type="component" value="Chromosome 8"/>
</dbReference>
<protein>
    <submittedName>
        <fullName evidence="2">Uncharacterized protein</fullName>
    </submittedName>
</protein>
<gene>
    <name evidence="2" type="ORF">NDU88_007807</name>
</gene>
<proteinExistence type="predicted"/>
<dbReference type="EMBL" id="JANPWB010000012">
    <property type="protein sequence ID" value="KAJ1119622.1"/>
    <property type="molecule type" value="Genomic_DNA"/>
</dbReference>
<keyword evidence="3" id="KW-1185">Reference proteome</keyword>
<evidence type="ECO:0000313" key="3">
    <source>
        <dbReference type="Proteomes" id="UP001066276"/>
    </source>
</evidence>
<reference evidence="2" key="1">
    <citation type="journal article" date="2022" name="bioRxiv">
        <title>Sequencing and chromosome-scale assembly of the giantPleurodeles waltlgenome.</title>
        <authorList>
            <person name="Brown T."/>
            <person name="Elewa A."/>
            <person name="Iarovenko S."/>
            <person name="Subramanian E."/>
            <person name="Araus A.J."/>
            <person name="Petzold A."/>
            <person name="Susuki M."/>
            <person name="Suzuki K.-i.T."/>
            <person name="Hayashi T."/>
            <person name="Toyoda A."/>
            <person name="Oliveira C."/>
            <person name="Osipova E."/>
            <person name="Leigh N.D."/>
            <person name="Simon A."/>
            <person name="Yun M.H."/>
        </authorList>
    </citation>
    <scope>NUCLEOTIDE SEQUENCE</scope>
    <source>
        <strain evidence="2">20211129_DDA</strain>
        <tissue evidence="2">Liver</tissue>
    </source>
</reference>
<accession>A0AAV7NUC8</accession>
<comment type="caution">
    <text evidence="2">The sequence shown here is derived from an EMBL/GenBank/DDBJ whole genome shotgun (WGS) entry which is preliminary data.</text>
</comment>
<name>A0AAV7NUC8_PLEWA</name>
<organism evidence="2 3">
    <name type="scientific">Pleurodeles waltl</name>
    <name type="common">Iberian ribbed newt</name>
    <dbReference type="NCBI Taxonomy" id="8319"/>
    <lineage>
        <taxon>Eukaryota</taxon>
        <taxon>Metazoa</taxon>
        <taxon>Chordata</taxon>
        <taxon>Craniata</taxon>
        <taxon>Vertebrata</taxon>
        <taxon>Euteleostomi</taxon>
        <taxon>Amphibia</taxon>
        <taxon>Batrachia</taxon>
        <taxon>Caudata</taxon>
        <taxon>Salamandroidea</taxon>
        <taxon>Salamandridae</taxon>
        <taxon>Pleurodelinae</taxon>
        <taxon>Pleurodeles</taxon>
    </lineage>
</organism>
<feature type="region of interest" description="Disordered" evidence="1">
    <location>
        <begin position="1"/>
        <end position="20"/>
    </location>
</feature>
<feature type="compositionally biased region" description="Basic and acidic residues" evidence="1">
    <location>
        <begin position="9"/>
        <end position="20"/>
    </location>
</feature>
<sequence>MRRGAVSGRAHEDPWPAGPRDRLFICSDGIGFVLVMLKALHGMSDRVLGIRHCARSITLKGGMGSMRAR</sequence>
<dbReference type="AlphaFoldDB" id="A0AAV7NUC8"/>
<evidence type="ECO:0000256" key="1">
    <source>
        <dbReference type="SAM" id="MobiDB-lite"/>
    </source>
</evidence>